<keyword evidence="4" id="KW-0808">Transferase</keyword>
<evidence type="ECO:0000256" key="1">
    <source>
        <dbReference type="ARBA" id="ARBA00000085"/>
    </source>
</evidence>
<evidence type="ECO:0000313" key="12">
    <source>
        <dbReference type="EMBL" id="MFD2795554.1"/>
    </source>
</evidence>
<dbReference type="InterPro" id="IPR050482">
    <property type="entry name" value="Sensor_HK_TwoCompSys"/>
</dbReference>
<evidence type="ECO:0000256" key="10">
    <source>
        <dbReference type="SAM" id="Phobius"/>
    </source>
</evidence>
<keyword evidence="10" id="KW-0472">Membrane</keyword>
<dbReference type="PANTHER" id="PTHR24421">
    <property type="entry name" value="NITRATE/NITRITE SENSOR PROTEIN NARX-RELATED"/>
    <property type="match status" value="1"/>
</dbReference>
<accession>A0ABW5VX73</accession>
<keyword evidence="10" id="KW-0812">Transmembrane</keyword>
<dbReference type="Pfam" id="PF23539">
    <property type="entry name" value="DUF7134"/>
    <property type="match status" value="1"/>
</dbReference>
<dbReference type="InterPro" id="IPR003594">
    <property type="entry name" value="HATPase_dom"/>
</dbReference>
<dbReference type="EMBL" id="JBHUOG010000002">
    <property type="protein sequence ID" value="MFD2795554.1"/>
    <property type="molecule type" value="Genomic_DNA"/>
</dbReference>
<evidence type="ECO:0000256" key="7">
    <source>
        <dbReference type="ARBA" id="ARBA00022840"/>
    </source>
</evidence>
<feature type="transmembrane region" description="Helical" evidence="10">
    <location>
        <begin position="51"/>
        <end position="68"/>
    </location>
</feature>
<evidence type="ECO:0000259" key="11">
    <source>
        <dbReference type="PROSITE" id="PS50109"/>
    </source>
</evidence>
<keyword evidence="13" id="KW-1185">Reference proteome</keyword>
<dbReference type="EC" id="2.7.13.3" evidence="2"/>
<comment type="caution">
    <text evidence="12">The sequence shown here is derived from an EMBL/GenBank/DDBJ whole genome shotgun (WGS) entry which is preliminary data.</text>
</comment>
<keyword evidence="5" id="KW-0547">Nucleotide-binding</keyword>
<feature type="transmembrane region" description="Helical" evidence="10">
    <location>
        <begin position="20"/>
        <end position="39"/>
    </location>
</feature>
<dbReference type="Pfam" id="PF07730">
    <property type="entry name" value="HisKA_3"/>
    <property type="match status" value="1"/>
</dbReference>
<keyword evidence="10" id="KW-1133">Transmembrane helix</keyword>
<keyword evidence="8" id="KW-0902">Two-component regulatory system</keyword>
<dbReference type="SMART" id="SM00387">
    <property type="entry name" value="HATPase_c"/>
    <property type="match status" value="1"/>
</dbReference>
<feature type="transmembrane region" description="Helical" evidence="10">
    <location>
        <begin position="75"/>
        <end position="92"/>
    </location>
</feature>
<dbReference type="Gene3D" id="3.30.565.10">
    <property type="entry name" value="Histidine kinase-like ATPase, C-terminal domain"/>
    <property type="match status" value="1"/>
</dbReference>
<reference evidence="13" key="1">
    <citation type="journal article" date="2019" name="Int. J. Syst. Evol. Microbiol.">
        <title>The Global Catalogue of Microorganisms (GCM) 10K type strain sequencing project: providing services to taxonomists for standard genome sequencing and annotation.</title>
        <authorList>
            <consortium name="The Broad Institute Genomics Platform"/>
            <consortium name="The Broad Institute Genome Sequencing Center for Infectious Disease"/>
            <person name="Wu L."/>
            <person name="Ma J."/>
        </authorList>
    </citation>
    <scope>NUCLEOTIDE SEQUENCE [LARGE SCALE GENOMIC DNA]</scope>
    <source>
        <strain evidence="13">CCM 7044</strain>
    </source>
</reference>
<organism evidence="12 13">
    <name type="scientific">Promicromonospora vindobonensis</name>
    <dbReference type="NCBI Taxonomy" id="195748"/>
    <lineage>
        <taxon>Bacteria</taxon>
        <taxon>Bacillati</taxon>
        <taxon>Actinomycetota</taxon>
        <taxon>Actinomycetes</taxon>
        <taxon>Micrococcales</taxon>
        <taxon>Promicromonosporaceae</taxon>
        <taxon>Promicromonospora</taxon>
    </lineage>
</organism>
<keyword evidence="7" id="KW-0067">ATP-binding</keyword>
<keyword evidence="6 12" id="KW-0418">Kinase</keyword>
<protein>
    <recommendedName>
        <fullName evidence="2">histidine kinase</fullName>
        <ecNumber evidence="2">2.7.13.3</ecNumber>
    </recommendedName>
</protein>
<dbReference type="InterPro" id="IPR005467">
    <property type="entry name" value="His_kinase_dom"/>
</dbReference>
<sequence length="395" mass="40740">MSESRYGHAMGGAAGRQLWVVDLVVGLALTAAYVGMAHLPGGDGQPSYDGPAWLAWVVAAGVGLSVALRRRLPVPVLGVVVLALTAATLLDITREPYTAAGLAAYLVGLAEHARRSVATLAVALPVAVGGVYVGEAVRTPSGSPQDAVGVAALVLLMVGGSWAAGRVVRSRRAEALREARRQADRALDEQRLQIARDLHDIVSHNLSLIAVRAGVAAHVADADPHEARSALRAIEETSRAALTEMRRTLGVLRTSDAPLGPAPGLGDLGALADDARRAGVAVHLTVVGAEALPEGDQLTVYRVVQEGLTNAVRYAAPTSCRVSVVVDGEDVLVEVVDEGPEAGAARSEPAPSGGHGLTGIRERARLYGGSVEAGPRPDGGFAVRARLPLDGEVRA</sequence>
<name>A0ABW5VX73_9MICO</name>
<dbReference type="Gene3D" id="1.20.5.1930">
    <property type="match status" value="1"/>
</dbReference>
<feature type="region of interest" description="Disordered" evidence="9">
    <location>
        <begin position="340"/>
        <end position="361"/>
    </location>
</feature>
<evidence type="ECO:0000256" key="6">
    <source>
        <dbReference type="ARBA" id="ARBA00022777"/>
    </source>
</evidence>
<feature type="domain" description="Histidine kinase" evidence="11">
    <location>
        <begin position="295"/>
        <end position="391"/>
    </location>
</feature>
<evidence type="ECO:0000256" key="9">
    <source>
        <dbReference type="SAM" id="MobiDB-lite"/>
    </source>
</evidence>
<proteinExistence type="predicted"/>
<dbReference type="SUPFAM" id="SSF55874">
    <property type="entry name" value="ATPase domain of HSP90 chaperone/DNA topoisomerase II/histidine kinase"/>
    <property type="match status" value="1"/>
</dbReference>
<dbReference type="Pfam" id="PF02518">
    <property type="entry name" value="HATPase_c"/>
    <property type="match status" value="1"/>
</dbReference>
<evidence type="ECO:0000256" key="3">
    <source>
        <dbReference type="ARBA" id="ARBA00022553"/>
    </source>
</evidence>
<evidence type="ECO:0000313" key="13">
    <source>
        <dbReference type="Proteomes" id="UP001597479"/>
    </source>
</evidence>
<dbReference type="Proteomes" id="UP001597479">
    <property type="component" value="Unassembled WGS sequence"/>
</dbReference>
<evidence type="ECO:0000256" key="8">
    <source>
        <dbReference type="ARBA" id="ARBA00023012"/>
    </source>
</evidence>
<comment type="catalytic activity">
    <reaction evidence="1">
        <text>ATP + protein L-histidine = ADP + protein N-phospho-L-histidine.</text>
        <dbReference type="EC" id="2.7.13.3"/>
    </reaction>
</comment>
<evidence type="ECO:0000256" key="2">
    <source>
        <dbReference type="ARBA" id="ARBA00012438"/>
    </source>
</evidence>
<feature type="transmembrane region" description="Helical" evidence="10">
    <location>
        <begin position="147"/>
        <end position="168"/>
    </location>
</feature>
<dbReference type="InterPro" id="IPR055558">
    <property type="entry name" value="DUF7134"/>
</dbReference>
<dbReference type="InterPro" id="IPR011712">
    <property type="entry name" value="Sig_transdc_His_kin_sub3_dim/P"/>
</dbReference>
<gene>
    <name evidence="12" type="ORF">ACFS27_18490</name>
</gene>
<dbReference type="RefSeq" id="WP_377185746.1">
    <property type="nucleotide sequence ID" value="NZ_JBHUOG010000002.1"/>
</dbReference>
<keyword evidence="3" id="KW-0597">Phosphoprotein</keyword>
<dbReference type="GO" id="GO:0016301">
    <property type="term" value="F:kinase activity"/>
    <property type="evidence" value="ECO:0007669"/>
    <property type="project" value="UniProtKB-KW"/>
</dbReference>
<dbReference type="PROSITE" id="PS50109">
    <property type="entry name" value="HIS_KIN"/>
    <property type="match status" value="1"/>
</dbReference>
<dbReference type="CDD" id="cd16917">
    <property type="entry name" value="HATPase_UhpB-NarQ-NarX-like"/>
    <property type="match status" value="1"/>
</dbReference>
<dbReference type="PANTHER" id="PTHR24421:SF10">
    <property type="entry name" value="NITRATE_NITRITE SENSOR PROTEIN NARQ"/>
    <property type="match status" value="1"/>
</dbReference>
<evidence type="ECO:0000256" key="4">
    <source>
        <dbReference type="ARBA" id="ARBA00022679"/>
    </source>
</evidence>
<evidence type="ECO:0000256" key="5">
    <source>
        <dbReference type="ARBA" id="ARBA00022741"/>
    </source>
</evidence>
<dbReference type="InterPro" id="IPR036890">
    <property type="entry name" value="HATPase_C_sf"/>
</dbReference>